<dbReference type="SUPFAM" id="SSF53474">
    <property type="entry name" value="alpha/beta-Hydrolases"/>
    <property type="match status" value="1"/>
</dbReference>
<evidence type="ECO:0000259" key="2">
    <source>
        <dbReference type="Pfam" id="PF03959"/>
    </source>
</evidence>
<dbReference type="GO" id="GO:0005634">
    <property type="term" value="C:nucleus"/>
    <property type="evidence" value="ECO:0007669"/>
    <property type="project" value="TreeGrafter"/>
</dbReference>
<dbReference type="PANTHER" id="PTHR48070">
    <property type="entry name" value="ESTERASE OVCA2"/>
    <property type="match status" value="1"/>
</dbReference>
<dbReference type="Proteomes" id="UP000799436">
    <property type="component" value="Unassembled WGS sequence"/>
</dbReference>
<dbReference type="GO" id="GO:0016787">
    <property type="term" value="F:hydrolase activity"/>
    <property type="evidence" value="ECO:0007669"/>
    <property type="project" value="UniProtKB-KW"/>
</dbReference>
<gene>
    <name evidence="3" type="ORF">EJ03DRAFT_310813</name>
</gene>
<evidence type="ECO:0000313" key="4">
    <source>
        <dbReference type="Proteomes" id="UP000799436"/>
    </source>
</evidence>
<sequence>MRFLCLHGSGTSGAIFAAQTASFRTQLKPGCHEFNFINGPHPSKPGPGVQHFFEGPYHTFLTSYDQSALDYTYKWLEALFERQDKPYDAVIGFSQGVAVLAAYTIWHQIYRPEKPLPYKAAMFICGSAPFAALEGMDYSVPEKAWALNEKSNEQLYAAARNFDSILAGQQAPFSHESQTKSEDKWALPPLDASDVFGLDLVSLPDRFRIKIPTVHVYGAKDPRTPHALQLALMCDPHKRMTYDHGGGHEIPRSIEKSLDLAATVDWLEKQVNAAHGNNLLW</sequence>
<evidence type="ECO:0000313" key="3">
    <source>
        <dbReference type="EMBL" id="KAF2770181.1"/>
    </source>
</evidence>
<dbReference type="InterPro" id="IPR050593">
    <property type="entry name" value="LovG"/>
</dbReference>
<dbReference type="GO" id="GO:0019748">
    <property type="term" value="P:secondary metabolic process"/>
    <property type="evidence" value="ECO:0007669"/>
    <property type="project" value="TreeGrafter"/>
</dbReference>
<dbReference type="Gene3D" id="3.40.50.1820">
    <property type="entry name" value="alpha/beta hydrolase"/>
    <property type="match status" value="1"/>
</dbReference>
<evidence type="ECO:0000256" key="1">
    <source>
        <dbReference type="ARBA" id="ARBA00022801"/>
    </source>
</evidence>
<dbReference type="OrthoDB" id="2094269at2759"/>
<name>A0A6G1LB64_9PEZI</name>
<dbReference type="InterPro" id="IPR005645">
    <property type="entry name" value="FSH-like_dom"/>
</dbReference>
<accession>A0A6G1LB64</accession>
<dbReference type="EMBL" id="ML995827">
    <property type="protein sequence ID" value="KAF2770181.1"/>
    <property type="molecule type" value="Genomic_DNA"/>
</dbReference>
<dbReference type="GO" id="GO:0005737">
    <property type="term" value="C:cytoplasm"/>
    <property type="evidence" value="ECO:0007669"/>
    <property type="project" value="TreeGrafter"/>
</dbReference>
<protein>
    <recommendedName>
        <fullName evidence="2">Serine hydrolase domain-containing protein</fullName>
    </recommendedName>
</protein>
<dbReference type="AlphaFoldDB" id="A0A6G1LB64"/>
<feature type="domain" description="Serine hydrolase" evidence="2">
    <location>
        <begin position="2"/>
        <end position="253"/>
    </location>
</feature>
<dbReference type="InterPro" id="IPR029058">
    <property type="entry name" value="AB_hydrolase_fold"/>
</dbReference>
<proteinExistence type="predicted"/>
<keyword evidence="4" id="KW-1185">Reference proteome</keyword>
<keyword evidence="1" id="KW-0378">Hydrolase</keyword>
<dbReference type="PANTHER" id="PTHR48070:SF7">
    <property type="entry name" value="SERINE HYDROLASE FSH DOMAIN-CONTAINING PROTEIN-RELATED"/>
    <property type="match status" value="1"/>
</dbReference>
<reference evidence="3" key="1">
    <citation type="journal article" date="2020" name="Stud. Mycol.">
        <title>101 Dothideomycetes genomes: a test case for predicting lifestyles and emergence of pathogens.</title>
        <authorList>
            <person name="Haridas S."/>
            <person name="Albert R."/>
            <person name="Binder M."/>
            <person name="Bloem J."/>
            <person name="Labutti K."/>
            <person name="Salamov A."/>
            <person name="Andreopoulos B."/>
            <person name="Baker S."/>
            <person name="Barry K."/>
            <person name="Bills G."/>
            <person name="Bluhm B."/>
            <person name="Cannon C."/>
            <person name="Castanera R."/>
            <person name="Culley D."/>
            <person name="Daum C."/>
            <person name="Ezra D."/>
            <person name="Gonzalez J."/>
            <person name="Henrissat B."/>
            <person name="Kuo A."/>
            <person name="Liang C."/>
            <person name="Lipzen A."/>
            <person name="Lutzoni F."/>
            <person name="Magnuson J."/>
            <person name="Mondo S."/>
            <person name="Nolan M."/>
            <person name="Ohm R."/>
            <person name="Pangilinan J."/>
            <person name="Park H.-J."/>
            <person name="Ramirez L."/>
            <person name="Alfaro M."/>
            <person name="Sun H."/>
            <person name="Tritt A."/>
            <person name="Yoshinaga Y."/>
            <person name="Zwiers L.-H."/>
            <person name="Turgeon B."/>
            <person name="Goodwin S."/>
            <person name="Spatafora J."/>
            <person name="Crous P."/>
            <person name="Grigoriev I."/>
        </authorList>
    </citation>
    <scope>NUCLEOTIDE SEQUENCE</scope>
    <source>
        <strain evidence="3">CBS 116005</strain>
    </source>
</reference>
<dbReference type="Pfam" id="PF03959">
    <property type="entry name" value="FSH1"/>
    <property type="match status" value="1"/>
</dbReference>
<organism evidence="3 4">
    <name type="scientific">Teratosphaeria nubilosa</name>
    <dbReference type="NCBI Taxonomy" id="161662"/>
    <lineage>
        <taxon>Eukaryota</taxon>
        <taxon>Fungi</taxon>
        <taxon>Dikarya</taxon>
        <taxon>Ascomycota</taxon>
        <taxon>Pezizomycotina</taxon>
        <taxon>Dothideomycetes</taxon>
        <taxon>Dothideomycetidae</taxon>
        <taxon>Mycosphaerellales</taxon>
        <taxon>Teratosphaeriaceae</taxon>
        <taxon>Teratosphaeria</taxon>
    </lineage>
</organism>